<evidence type="ECO:0000313" key="5">
    <source>
        <dbReference type="Proteomes" id="UP000663829"/>
    </source>
</evidence>
<accession>A0A814VDH4</accession>
<evidence type="ECO:0000313" key="1">
    <source>
        <dbReference type="EMBL" id="CAF0873093.1"/>
    </source>
</evidence>
<dbReference type="Proteomes" id="UP000681722">
    <property type="component" value="Unassembled WGS sequence"/>
</dbReference>
<dbReference type="InterPro" id="IPR011042">
    <property type="entry name" value="6-blade_b-propeller_TolB-like"/>
</dbReference>
<evidence type="ECO:0000313" key="3">
    <source>
        <dbReference type="EMBL" id="CAF3657862.1"/>
    </source>
</evidence>
<dbReference type="EMBL" id="CAJNOK010002744">
    <property type="protein sequence ID" value="CAF0873093.1"/>
    <property type="molecule type" value="Genomic_DNA"/>
</dbReference>
<keyword evidence="5" id="KW-1185">Reference proteome</keyword>
<evidence type="ECO:0000313" key="2">
    <source>
        <dbReference type="EMBL" id="CAF1185854.1"/>
    </source>
</evidence>
<protein>
    <submittedName>
        <fullName evidence="2">Uncharacterized protein</fullName>
    </submittedName>
</protein>
<proteinExistence type="predicted"/>
<gene>
    <name evidence="2" type="ORF">GPM918_LOCUS22942</name>
    <name evidence="1" type="ORF">OVA965_LOCUS8235</name>
    <name evidence="4" type="ORF">SRO942_LOCUS22937</name>
    <name evidence="3" type="ORF">TMI583_LOCUS8231</name>
</gene>
<dbReference type="OrthoDB" id="10044505at2759"/>
<name>A0A814VDH4_9BILA</name>
<dbReference type="Proteomes" id="UP000677228">
    <property type="component" value="Unassembled WGS sequence"/>
</dbReference>
<dbReference type="AlphaFoldDB" id="A0A814VDH4"/>
<dbReference type="Proteomes" id="UP000663829">
    <property type="component" value="Unassembled WGS sequence"/>
</dbReference>
<dbReference type="EMBL" id="CAJOBC010008014">
    <property type="protein sequence ID" value="CAF3950024.1"/>
    <property type="molecule type" value="Genomic_DNA"/>
</dbReference>
<dbReference type="Gene3D" id="2.120.10.30">
    <property type="entry name" value="TolB, C-terminal domain"/>
    <property type="match status" value="1"/>
</dbReference>
<reference evidence="2" key="1">
    <citation type="submission" date="2021-02" db="EMBL/GenBank/DDBJ databases">
        <authorList>
            <person name="Nowell W R."/>
        </authorList>
    </citation>
    <scope>NUCLEOTIDE SEQUENCE</scope>
</reference>
<comment type="caution">
    <text evidence="2">The sequence shown here is derived from an EMBL/GenBank/DDBJ whole genome shotgun (WGS) entry which is preliminary data.</text>
</comment>
<organism evidence="2 5">
    <name type="scientific">Didymodactylos carnosus</name>
    <dbReference type="NCBI Taxonomy" id="1234261"/>
    <lineage>
        <taxon>Eukaryota</taxon>
        <taxon>Metazoa</taxon>
        <taxon>Spiralia</taxon>
        <taxon>Gnathifera</taxon>
        <taxon>Rotifera</taxon>
        <taxon>Eurotatoria</taxon>
        <taxon>Bdelloidea</taxon>
        <taxon>Philodinida</taxon>
        <taxon>Philodinidae</taxon>
        <taxon>Didymodactylos</taxon>
    </lineage>
</organism>
<dbReference type="SUPFAM" id="SSF63829">
    <property type="entry name" value="Calcium-dependent phosphotriesterase"/>
    <property type="match status" value="1"/>
</dbReference>
<dbReference type="Proteomes" id="UP000682733">
    <property type="component" value="Unassembled WGS sequence"/>
</dbReference>
<sequence length="184" mass="19865">MKGTKNLYIANSGPVATVVKWRIGASTGTVVAGTVGVPGNSSTQLYSPMGITLDQWYNIYVADRTNNRVQLFCNGSSTGITIAGRGSGGSSISAPYDVKLDSQLNLREKNIKILNFSAQDTKKQALRFYSMSATTASASGDQQPVSLCIAQIEQVRSQLQSDIEMLQSSIQRLQFAQERFGELS</sequence>
<evidence type="ECO:0000313" key="4">
    <source>
        <dbReference type="EMBL" id="CAF3950024.1"/>
    </source>
</evidence>
<dbReference type="EMBL" id="CAJNOQ010008014">
    <property type="protein sequence ID" value="CAF1185854.1"/>
    <property type="molecule type" value="Genomic_DNA"/>
</dbReference>
<dbReference type="EMBL" id="CAJOBA010002745">
    <property type="protein sequence ID" value="CAF3657862.1"/>
    <property type="molecule type" value="Genomic_DNA"/>
</dbReference>